<dbReference type="GO" id="GO:0016020">
    <property type="term" value="C:membrane"/>
    <property type="evidence" value="ECO:0007669"/>
    <property type="project" value="TreeGrafter"/>
</dbReference>
<evidence type="ECO:0000256" key="1">
    <source>
        <dbReference type="ARBA" id="ARBA00022801"/>
    </source>
</evidence>
<dbReference type="EMBL" id="JARKIE010000196">
    <property type="protein sequence ID" value="KAJ7668189.1"/>
    <property type="molecule type" value="Genomic_DNA"/>
</dbReference>
<dbReference type="AlphaFoldDB" id="A0AAD7CXL0"/>
<dbReference type="GO" id="GO:0046486">
    <property type="term" value="P:glycerolipid metabolic process"/>
    <property type="evidence" value="ECO:0007669"/>
    <property type="project" value="UniProtKB-ARBA"/>
</dbReference>
<comment type="caution">
    <text evidence="6">The sequence shown here is derived from an EMBL/GenBank/DDBJ whole genome shotgun (WGS) entry which is preliminary data.</text>
</comment>
<accession>A0AAD7CXL0</accession>
<comment type="caution">
    <text evidence="4">Lacks conserved residue(s) required for the propagation of feature annotation.</text>
</comment>
<sequence>MSTAVPANTTNMGVRVLSLDGGGIGVLSELLILDRIMYRVQTELRRDTRPSPCEYFELIGGSGTGGLIALMLGRLRMSIADATAAYEKLRPQSKIGFADHFVCAMNALNMNASRGAAIECMMWEAARATSATPGLFKPMEIGLGGTKQRYIGGGVGNNNPAALVLAEAKKLYPLRPVVLLASIGSGHPDVIQIPKAPSTNAVGKVMKSITMDCEKTHEEMATLYRLLPNTYFRLNVQQGMQGLASHDWNESSAISAHTRAYLGTEDVKSKLTEAVKVILSS</sequence>
<evidence type="ECO:0000256" key="3">
    <source>
        <dbReference type="ARBA" id="ARBA00023098"/>
    </source>
</evidence>
<feature type="domain" description="PNPLA" evidence="5">
    <location>
        <begin position="17"/>
        <end position="165"/>
    </location>
</feature>
<dbReference type="GO" id="GO:0047499">
    <property type="term" value="F:calcium-independent phospholipase A2 activity"/>
    <property type="evidence" value="ECO:0007669"/>
    <property type="project" value="TreeGrafter"/>
</dbReference>
<evidence type="ECO:0000256" key="4">
    <source>
        <dbReference type="PROSITE-ProRule" id="PRU01161"/>
    </source>
</evidence>
<protein>
    <submittedName>
        <fullName evidence="6">Acyl transferase/acyl hydrolase/lysophospholipase</fullName>
    </submittedName>
</protein>
<dbReference type="PANTHER" id="PTHR24185:SF1">
    <property type="entry name" value="CALCIUM-INDEPENDENT PHOSPHOLIPASE A2-GAMMA"/>
    <property type="match status" value="1"/>
</dbReference>
<dbReference type="GO" id="GO:0016740">
    <property type="term" value="F:transferase activity"/>
    <property type="evidence" value="ECO:0007669"/>
    <property type="project" value="UniProtKB-KW"/>
</dbReference>
<dbReference type="PANTHER" id="PTHR24185">
    <property type="entry name" value="CALCIUM-INDEPENDENT PHOSPHOLIPASE A2-GAMMA"/>
    <property type="match status" value="1"/>
</dbReference>
<dbReference type="PROSITE" id="PS51635">
    <property type="entry name" value="PNPLA"/>
    <property type="match status" value="1"/>
</dbReference>
<evidence type="ECO:0000313" key="6">
    <source>
        <dbReference type="EMBL" id="KAJ7668189.1"/>
    </source>
</evidence>
<dbReference type="GO" id="GO:0019369">
    <property type="term" value="P:arachidonate metabolic process"/>
    <property type="evidence" value="ECO:0007669"/>
    <property type="project" value="TreeGrafter"/>
</dbReference>
<evidence type="ECO:0000259" key="5">
    <source>
        <dbReference type="PROSITE" id="PS51635"/>
    </source>
</evidence>
<dbReference type="SUPFAM" id="SSF52151">
    <property type="entry name" value="FabD/lysophospholipase-like"/>
    <property type="match status" value="1"/>
</dbReference>
<organism evidence="6 7">
    <name type="scientific">Mycena rosella</name>
    <name type="common">Pink bonnet</name>
    <name type="synonym">Agaricus rosellus</name>
    <dbReference type="NCBI Taxonomy" id="1033263"/>
    <lineage>
        <taxon>Eukaryota</taxon>
        <taxon>Fungi</taxon>
        <taxon>Dikarya</taxon>
        <taxon>Basidiomycota</taxon>
        <taxon>Agaricomycotina</taxon>
        <taxon>Agaricomycetes</taxon>
        <taxon>Agaricomycetidae</taxon>
        <taxon>Agaricales</taxon>
        <taxon>Marasmiineae</taxon>
        <taxon>Mycenaceae</taxon>
        <taxon>Mycena</taxon>
    </lineage>
</organism>
<keyword evidence="1 6" id="KW-0378">Hydrolase</keyword>
<name>A0AAD7CXL0_MYCRO</name>
<keyword evidence="6" id="KW-0808">Transferase</keyword>
<evidence type="ECO:0000256" key="2">
    <source>
        <dbReference type="ARBA" id="ARBA00022963"/>
    </source>
</evidence>
<dbReference type="Gene3D" id="3.40.1090.10">
    <property type="entry name" value="Cytosolic phospholipase A2 catalytic domain"/>
    <property type="match status" value="2"/>
</dbReference>
<reference evidence="6" key="1">
    <citation type="submission" date="2023-03" db="EMBL/GenBank/DDBJ databases">
        <title>Massive genome expansion in bonnet fungi (Mycena s.s.) driven by repeated elements and novel gene families across ecological guilds.</title>
        <authorList>
            <consortium name="Lawrence Berkeley National Laboratory"/>
            <person name="Harder C.B."/>
            <person name="Miyauchi S."/>
            <person name="Viragh M."/>
            <person name="Kuo A."/>
            <person name="Thoen E."/>
            <person name="Andreopoulos B."/>
            <person name="Lu D."/>
            <person name="Skrede I."/>
            <person name="Drula E."/>
            <person name="Henrissat B."/>
            <person name="Morin E."/>
            <person name="Kohler A."/>
            <person name="Barry K."/>
            <person name="LaButti K."/>
            <person name="Morin E."/>
            <person name="Salamov A."/>
            <person name="Lipzen A."/>
            <person name="Mereny Z."/>
            <person name="Hegedus B."/>
            <person name="Baldrian P."/>
            <person name="Stursova M."/>
            <person name="Weitz H."/>
            <person name="Taylor A."/>
            <person name="Grigoriev I.V."/>
            <person name="Nagy L.G."/>
            <person name="Martin F."/>
            <person name="Kauserud H."/>
        </authorList>
    </citation>
    <scope>NUCLEOTIDE SEQUENCE</scope>
    <source>
        <strain evidence="6">CBHHK067</strain>
    </source>
</reference>
<dbReference type="InterPro" id="IPR016035">
    <property type="entry name" value="Acyl_Trfase/lysoPLipase"/>
</dbReference>
<keyword evidence="3" id="KW-0443">Lipid metabolism</keyword>
<keyword evidence="7" id="KW-1185">Reference proteome</keyword>
<dbReference type="InterPro" id="IPR002641">
    <property type="entry name" value="PNPLA_dom"/>
</dbReference>
<dbReference type="Proteomes" id="UP001221757">
    <property type="component" value="Unassembled WGS sequence"/>
</dbReference>
<gene>
    <name evidence="6" type="ORF">B0H17DRAFT_1248686</name>
</gene>
<evidence type="ECO:0000313" key="7">
    <source>
        <dbReference type="Proteomes" id="UP001221757"/>
    </source>
</evidence>
<keyword evidence="2" id="KW-0442">Lipid degradation</keyword>
<proteinExistence type="predicted"/>